<keyword evidence="3" id="KW-0347">Helicase</keyword>
<feature type="compositionally biased region" description="Low complexity" evidence="1">
    <location>
        <begin position="340"/>
        <end position="349"/>
    </location>
</feature>
<proteinExistence type="predicted"/>
<comment type="caution">
    <text evidence="3">The sequence shown here is derived from an EMBL/GenBank/DDBJ whole genome shotgun (WGS) entry which is preliminary data.</text>
</comment>
<keyword evidence="4" id="KW-1185">Reference proteome</keyword>
<name>A0A5C4IY25_9ACTN</name>
<dbReference type="EMBL" id="VCKW01000557">
    <property type="protein sequence ID" value="TMQ80404.1"/>
    <property type="molecule type" value="Genomic_DNA"/>
</dbReference>
<reference evidence="3 4" key="1">
    <citation type="submission" date="2019-05" db="EMBL/GenBank/DDBJ databases">
        <title>Draft genome sequence of Actinomadura sp. 14C53.</title>
        <authorList>
            <person name="Saricaoglu S."/>
            <person name="Isik K."/>
        </authorList>
    </citation>
    <scope>NUCLEOTIDE SEQUENCE [LARGE SCALE GENOMIC DNA]</scope>
    <source>
        <strain evidence="3 4">14C53</strain>
    </source>
</reference>
<dbReference type="RefSeq" id="WP_138650763.1">
    <property type="nucleotide sequence ID" value="NZ_VCKW01000557.1"/>
</dbReference>
<evidence type="ECO:0000259" key="2">
    <source>
        <dbReference type="PROSITE" id="PS51194"/>
    </source>
</evidence>
<evidence type="ECO:0000313" key="4">
    <source>
        <dbReference type="Proteomes" id="UP000309174"/>
    </source>
</evidence>
<keyword evidence="3" id="KW-0378">Hydrolase</keyword>
<organism evidence="3 4">
    <name type="scientific">Actinomadura soli</name>
    <dbReference type="NCBI Taxonomy" id="2508997"/>
    <lineage>
        <taxon>Bacteria</taxon>
        <taxon>Bacillati</taxon>
        <taxon>Actinomycetota</taxon>
        <taxon>Actinomycetes</taxon>
        <taxon>Streptosporangiales</taxon>
        <taxon>Thermomonosporaceae</taxon>
        <taxon>Actinomadura</taxon>
    </lineage>
</organism>
<dbReference type="AlphaFoldDB" id="A0A5C4IY25"/>
<evidence type="ECO:0000256" key="1">
    <source>
        <dbReference type="SAM" id="MobiDB-lite"/>
    </source>
</evidence>
<dbReference type="PROSITE" id="PS51194">
    <property type="entry name" value="HELICASE_CTER"/>
    <property type="match status" value="1"/>
</dbReference>
<dbReference type="Pfam" id="PF00271">
    <property type="entry name" value="Helicase_C"/>
    <property type="match status" value="1"/>
</dbReference>
<feature type="domain" description="Helicase C-terminal" evidence="2">
    <location>
        <begin position="136"/>
        <end position="308"/>
    </location>
</feature>
<dbReference type="SUPFAM" id="SSF52540">
    <property type="entry name" value="P-loop containing nucleoside triphosphate hydrolases"/>
    <property type="match status" value="1"/>
</dbReference>
<dbReference type="InterPro" id="IPR001650">
    <property type="entry name" value="Helicase_C-like"/>
</dbReference>
<accession>A0A5C4IY25</accession>
<evidence type="ECO:0000313" key="3">
    <source>
        <dbReference type="EMBL" id="TMQ80404.1"/>
    </source>
</evidence>
<feature type="non-terminal residue" evidence="3">
    <location>
        <position position="1"/>
    </location>
</feature>
<keyword evidence="3" id="KW-0547">Nucleotide-binding</keyword>
<dbReference type="OrthoDB" id="9814088at2"/>
<dbReference type="Gene3D" id="3.40.50.300">
    <property type="entry name" value="P-loop containing nucleotide triphosphate hydrolases"/>
    <property type="match status" value="1"/>
</dbReference>
<feature type="non-terminal residue" evidence="3">
    <location>
        <position position="488"/>
    </location>
</feature>
<dbReference type="SMART" id="SM00490">
    <property type="entry name" value="HELICc"/>
    <property type="match status" value="1"/>
</dbReference>
<protein>
    <submittedName>
        <fullName evidence="3">SWF/SNF helicase family protein</fullName>
    </submittedName>
</protein>
<dbReference type="GO" id="GO:0004386">
    <property type="term" value="F:helicase activity"/>
    <property type="evidence" value="ECO:0007669"/>
    <property type="project" value="UniProtKB-KW"/>
</dbReference>
<feature type="region of interest" description="Disordered" evidence="1">
    <location>
        <begin position="340"/>
        <end position="373"/>
    </location>
</feature>
<gene>
    <name evidence="3" type="ORF">ETD83_41795</name>
</gene>
<dbReference type="Proteomes" id="UP000309174">
    <property type="component" value="Unassembled WGS sequence"/>
</dbReference>
<sequence>AVPLTGLLRALLCKRLESSPAALAATAQRMADAARRSLIDLDNGVVGAVPAHRARVPARVAALWDGDQDTDDALDDLLPGAGPARSGRAAAEPATGYDQAALRADLRRDADILQRLADRARAVIDTDPKKDALAGLLLQALADPRGPKIVVFATARETTHDLGRWLQRLTRTDRRFAALRGRIATLGQRPEPSWTAAQQMLAGFAPATAVTAVTEATLPAAADRYDVLICTDKFSEGVNLQQAALCVNYDLSWNPQRLGQRVGRLDRVGSLHARVTCWTMLPSDHLDTILPIMDILIRKAHLAADTVGVPTPLFPGSPCQSYTSLLDAWYPHLNLPSHAPASRAAPSTAGLPDDGHSAADPTRGTGDRDDPAPLGIAGERNWAHAWLGNARRIPRLDTAITGLPAGSGSVAAAPDRDPSVVFCFRVHSADGCSHTAGFAQIYTGPRRAGHIILDTDRCLRQARIDPGHWTRAVGDGADPAHPFDVVVP</sequence>
<keyword evidence="3" id="KW-0067">ATP-binding</keyword>
<dbReference type="InterPro" id="IPR027417">
    <property type="entry name" value="P-loop_NTPase"/>
</dbReference>